<evidence type="ECO:0000313" key="3">
    <source>
        <dbReference type="Proteomes" id="UP000800235"/>
    </source>
</evidence>
<gene>
    <name evidence="2" type="ORF">EJ08DRAFT_281972</name>
</gene>
<sequence>MLLRPIPSIAEVSERDSGDFEKTMPKLTLDFSAPSPNPFDDSHDVEKPKLLPEMSSFRRKPPPPPMSERSKQHLRSRSFDSLQEQQASVDVELDQAMRLGRMNYYNRHGGQQHDFYGNPQNHPYHRNGPINPLRMHSVQRTRRTASMSGRNPRYPRNPVLDGPAWRQALPPLQRPSLIHGIQFPVNSLQETTLTRAPSFRERPSPELWAGPKISAPLHLSRSNTHTARPRTVERSPDNSCSTAWGSVSNYVQGDRPGGVGTARNF</sequence>
<accession>A0A9P4U421</accession>
<dbReference type="EMBL" id="MU007012">
    <property type="protein sequence ID" value="KAF2435623.1"/>
    <property type="molecule type" value="Genomic_DNA"/>
</dbReference>
<dbReference type="Proteomes" id="UP000800235">
    <property type="component" value="Unassembled WGS sequence"/>
</dbReference>
<dbReference type="OrthoDB" id="3938448at2759"/>
<organism evidence="2 3">
    <name type="scientific">Tothia fuscella</name>
    <dbReference type="NCBI Taxonomy" id="1048955"/>
    <lineage>
        <taxon>Eukaryota</taxon>
        <taxon>Fungi</taxon>
        <taxon>Dikarya</taxon>
        <taxon>Ascomycota</taxon>
        <taxon>Pezizomycotina</taxon>
        <taxon>Dothideomycetes</taxon>
        <taxon>Pleosporomycetidae</taxon>
        <taxon>Venturiales</taxon>
        <taxon>Cylindrosympodiaceae</taxon>
        <taxon>Tothia</taxon>
    </lineage>
</organism>
<evidence type="ECO:0000313" key="2">
    <source>
        <dbReference type="EMBL" id="KAF2435623.1"/>
    </source>
</evidence>
<feature type="compositionally biased region" description="Basic and acidic residues" evidence="1">
    <location>
        <begin position="40"/>
        <end position="50"/>
    </location>
</feature>
<evidence type="ECO:0000256" key="1">
    <source>
        <dbReference type="SAM" id="MobiDB-lite"/>
    </source>
</evidence>
<name>A0A9P4U421_9PEZI</name>
<feature type="compositionally biased region" description="Basic and acidic residues" evidence="1">
    <location>
        <begin position="12"/>
        <end position="24"/>
    </location>
</feature>
<proteinExistence type="predicted"/>
<comment type="caution">
    <text evidence="2">The sequence shown here is derived from an EMBL/GenBank/DDBJ whole genome shotgun (WGS) entry which is preliminary data.</text>
</comment>
<keyword evidence="3" id="KW-1185">Reference proteome</keyword>
<dbReference type="AlphaFoldDB" id="A0A9P4U421"/>
<feature type="region of interest" description="Disordered" evidence="1">
    <location>
        <begin position="1"/>
        <end position="86"/>
    </location>
</feature>
<reference evidence="2" key="1">
    <citation type="journal article" date="2020" name="Stud. Mycol.">
        <title>101 Dothideomycetes genomes: a test case for predicting lifestyles and emergence of pathogens.</title>
        <authorList>
            <person name="Haridas S."/>
            <person name="Albert R."/>
            <person name="Binder M."/>
            <person name="Bloem J."/>
            <person name="Labutti K."/>
            <person name="Salamov A."/>
            <person name="Andreopoulos B."/>
            <person name="Baker S."/>
            <person name="Barry K."/>
            <person name="Bills G."/>
            <person name="Bluhm B."/>
            <person name="Cannon C."/>
            <person name="Castanera R."/>
            <person name="Culley D."/>
            <person name="Daum C."/>
            <person name="Ezra D."/>
            <person name="Gonzalez J."/>
            <person name="Henrissat B."/>
            <person name="Kuo A."/>
            <person name="Liang C."/>
            <person name="Lipzen A."/>
            <person name="Lutzoni F."/>
            <person name="Magnuson J."/>
            <person name="Mondo S."/>
            <person name="Nolan M."/>
            <person name="Ohm R."/>
            <person name="Pangilinan J."/>
            <person name="Park H.-J."/>
            <person name="Ramirez L."/>
            <person name="Alfaro M."/>
            <person name="Sun H."/>
            <person name="Tritt A."/>
            <person name="Yoshinaga Y."/>
            <person name="Zwiers L.-H."/>
            <person name="Turgeon B."/>
            <person name="Goodwin S."/>
            <person name="Spatafora J."/>
            <person name="Crous P."/>
            <person name="Grigoriev I."/>
        </authorList>
    </citation>
    <scope>NUCLEOTIDE SEQUENCE</scope>
    <source>
        <strain evidence="2">CBS 130266</strain>
    </source>
</reference>
<protein>
    <submittedName>
        <fullName evidence="2">Uncharacterized protein</fullName>
    </submittedName>
</protein>
<feature type="region of interest" description="Disordered" evidence="1">
    <location>
        <begin position="219"/>
        <end position="242"/>
    </location>
</feature>